<organism evidence="3 4">
    <name type="scientific">Asticcacaulis currens</name>
    <dbReference type="NCBI Taxonomy" id="2984210"/>
    <lineage>
        <taxon>Bacteria</taxon>
        <taxon>Pseudomonadati</taxon>
        <taxon>Pseudomonadota</taxon>
        <taxon>Alphaproteobacteria</taxon>
        <taxon>Caulobacterales</taxon>
        <taxon>Caulobacteraceae</taxon>
        <taxon>Asticcacaulis</taxon>
    </lineage>
</organism>
<evidence type="ECO:0000259" key="2">
    <source>
        <dbReference type="SMART" id="SM01204"/>
    </source>
</evidence>
<dbReference type="Proteomes" id="UP001216595">
    <property type="component" value="Unassembled WGS sequence"/>
</dbReference>
<feature type="domain" description="FIST C-domain" evidence="2">
    <location>
        <begin position="221"/>
        <end position="365"/>
    </location>
</feature>
<name>A0ABT5I9M5_9CAUL</name>
<evidence type="ECO:0000313" key="3">
    <source>
        <dbReference type="EMBL" id="MDC7692885.1"/>
    </source>
</evidence>
<proteinExistence type="predicted"/>
<dbReference type="EMBL" id="JAQQKW010000001">
    <property type="protein sequence ID" value="MDC7692885.1"/>
    <property type="molecule type" value="Genomic_DNA"/>
</dbReference>
<evidence type="ECO:0000259" key="1">
    <source>
        <dbReference type="SMART" id="SM00897"/>
    </source>
</evidence>
<evidence type="ECO:0000313" key="4">
    <source>
        <dbReference type="Proteomes" id="UP001216595"/>
    </source>
</evidence>
<comment type="caution">
    <text evidence="3">The sequence shown here is derived from an EMBL/GenBank/DDBJ whole genome shotgun (WGS) entry which is preliminary data.</text>
</comment>
<accession>A0ABT5I9M5</accession>
<sequence>MWTLRVNEASLSDKVSVKTLSKAQLILVFGTRRAFEEDLPGEEGHLSLLRKAAPQAIITGTTTGTAIEGRSLNEAGWSGIALSFEKVRIRHASVKLQTKAQSYEAGKDLAKSLCAPDLRYLLLLSPGLDVDGSALIDAVSEGVGENVIITGGLAGDGAAFEKTYVLNADSVSSKDIVAVALYGEALRVGAATGGGWKAFGPEREVTSAVGTVLKTLDDGPALDLYETYLGEEAAQLPASALMFPLKIHDPDHPTREVVRTVLSIDRSAKTLTFAGSIPQNWPARLMRGQPDHLVSGAEAAIDRALSHLRIHDPDLEPQLCLTVSCVGRRLLMGQRTLDEVEAVGQRLDADTVQFGFYSYGEIAPYPDYSTAGLHNQTMCLTLLSEVV</sequence>
<dbReference type="PANTHER" id="PTHR40252:SF2">
    <property type="entry name" value="BLR0328 PROTEIN"/>
    <property type="match status" value="1"/>
</dbReference>
<dbReference type="Pfam" id="PF08495">
    <property type="entry name" value="FIST"/>
    <property type="match status" value="1"/>
</dbReference>
<keyword evidence="4" id="KW-1185">Reference proteome</keyword>
<gene>
    <name evidence="3" type="ORF">PQU94_01175</name>
</gene>
<dbReference type="PANTHER" id="PTHR40252">
    <property type="entry name" value="BLR0328 PROTEIN"/>
    <property type="match status" value="1"/>
</dbReference>
<feature type="domain" description="FIST" evidence="1">
    <location>
        <begin position="22"/>
        <end position="220"/>
    </location>
</feature>
<protein>
    <submittedName>
        <fullName evidence="3">FIST N-terminal domain-containing protein</fullName>
    </submittedName>
</protein>
<dbReference type="InterPro" id="IPR019494">
    <property type="entry name" value="FIST_C"/>
</dbReference>
<reference evidence="3 4" key="1">
    <citation type="submission" date="2023-01" db="EMBL/GenBank/DDBJ databases">
        <title>Novel species of the genus Asticcacaulis isolated from rivers.</title>
        <authorList>
            <person name="Lu H."/>
        </authorList>
    </citation>
    <scope>NUCLEOTIDE SEQUENCE [LARGE SCALE GENOMIC DNA]</scope>
    <source>
        <strain evidence="3 4">DXS10W</strain>
    </source>
</reference>
<dbReference type="InterPro" id="IPR013702">
    <property type="entry name" value="FIST_domain_N"/>
</dbReference>
<dbReference type="SMART" id="SM00897">
    <property type="entry name" value="FIST"/>
    <property type="match status" value="1"/>
</dbReference>
<dbReference type="RefSeq" id="WP_272739670.1">
    <property type="nucleotide sequence ID" value="NZ_JAQQKW010000001.1"/>
</dbReference>
<dbReference type="Pfam" id="PF10442">
    <property type="entry name" value="FIST_C"/>
    <property type="match status" value="1"/>
</dbReference>
<dbReference type="SMART" id="SM01204">
    <property type="entry name" value="FIST_C"/>
    <property type="match status" value="1"/>
</dbReference>